<keyword evidence="2 6" id="KW-0378">Hydrolase</keyword>
<dbReference type="Gene3D" id="1.50.10.10">
    <property type="match status" value="1"/>
</dbReference>
<keyword evidence="7" id="KW-0732">Signal</keyword>
<dbReference type="RefSeq" id="WP_070247474.1">
    <property type="nucleotide sequence ID" value="NZ_LROM01000071.1"/>
</dbReference>
<evidence type="ECO:0000256" key="1">
    <source>
        <dbReference type="ARBA" id="ARBA00007072"/>
    </source>
</evidence>
<evidence type="ECO:0000256" key="6">
    <source>
        <dbReference type="PROSITE-ProRule" id="PRU10060"/>
    </source>
</evidence>
<dbReference type="PROSITE" id="PS00698">
    <property type="entry name" value="GH9_3"/>
    <property type="match status" value="1"/>
</dbReference>
<evidence type="ECO:0000256" key="2">
    <source>
        <dbReference type="ARBA" id="ARBA00022801"/>
    </source>
</evidence>
<sequence>MPNSLKYLAAAIACLGAGSVLAADIKLNQMGFLPGAAKVAVVPAAGTTAGATAFSVIRAGSGAVVQQGALGAAKASPDSGDTVRLADFSSLTTPGRYQLRVAGLPDSLPFEIARGAYQALNVGALRAYYYNRAGIALDAKHAGAYARAAGHPDTNVMVHASAASTARPAGTIIASPKGWYDAGDYNKYIVNSGIATSTLLAAWEDFPAFFQSQALNIPESGNGIPDILNETLWNLAWMLTMQDPNDGGVYHKLTDKKFDGAVMPADARQQRYVVQKTTAAALDFAATMATASRVLAPFDKQLPGMAARMRTAAEQAWRWANANPAAYYQQPDDIKTGEYGDKDLRDEFGWAAAELFITTGDPAYYQAMQAPSLNATVPSWGEVGGLAWLSLARHRQHLNAVADQALIASRIDTLAGQLAAARQRSAYGYAMQTSDYVWGSNAVVLNQAMVLASAYRLTGKRAYLDVAQANFDAIMGRNAVDISFVTGFGARSAQHPHHRPSEADGIAAPVPGFVVGGPQPGREDQKNCKAQYPSALPARAYLDDECSYASNEVAINWNAPLVYVSAALQALTPAPGQ</sequence>
<evidence type="ECO:0000256" key="7">
    <source>
        <dbReference type="RuleBase" id="RU361166"/>
    </source>
</evidence>
<keyword evidence="4 6" id="KW-0326">Glycosidase</keyword>
<evidence type="ECO:0000256" key="3">
    <source>
        <dbReference type="ARBA" id="ARBA00023277"/>
    </source>
</evidence>
<keyword evidence="5 6" id="KW-0624">Polysaccharide degradation</keyword>
<dbReference type="OrthoDB" id="9808897at2"/>
<evidence type="ECO:0000313" key="11">
    <source>
        <dbReference type="Proteomes" id="UP000175989"/>
    </source>
</evidence>
<feature type="domain" description="Cellulase Ig-like" evidence="9">
    <location>
        <begin position="23"/>
        <end position="103"/>
    </location>
</feature>
<evidence type="ECO:0000259" key="8">
    <source>
        <dbReference type="Pfam" id="PF00759"/>
    </source>
</evidence>
<dbReference type="InterPro" id="IPR014756">
    <property type="entry name" value="Ig_E-set"/>
</dbReference>
<dbReference type="InterPro" id="IPR001701">
    <property type="entry name" value="Glyco_hydro_9"/>
</dbReference>
<dbReference type="Gene3D" id="2.60.40.10">
    <property type="entry name" value="Immunoglobulins"/>
    <property type="match status" value="1"/>
</dbReference>
<dbReference type="PATRIC" id="fig|762836.4.peg.1852"/>
<evidence type="ECO:0000256" key="4">
    <source>
        <dbReference type="ARBA" id="ARBA00023295"/>
    </source>
</evidence>
<reference evidence="11" key="1">
    <citation type="journal article" date="2016" name="Front. Microbiol.">
        <title>Molecular Keys to the Janthinobacterium and Duganella spp. Interaction with the Plant Pathogen Fusarium graminearum.</title>
        <authorList>
            <person name="Haack F.S."/>
            <person name="Poehlein A."/>
            <person name="Kroger C."/>
            <person name="Voigt C.A."/>
            <person name="Piepenbring M."/>
            <person name="Bode H.B."/>
            <person name="Daniel R."/>
            <person name="Schafer W."/>
            <person name="Streit W.R."/>
        </authorList>
    </citation>
    <scope>NUCLEOTIDE SEQUENCE [LARGE SCALE GENOMIC DNA]</scope>
    <source>
        <strain evidence="11">T54</strain>
    </source>
</reference>
<comment type="catalytic activity">
    <reaction evidence="7">
        <text>Endohydrolysis of (1-&gt;4)-beta-D-glucosidic linkages in cellulose, lichenin and cereal beta-D-glucans.</text>
        <dbReference type="EC" id="3.2.1.4"/>
    </reaction>
</comment>
<dbReference type="InterPro" id="IPR013783">
    <property type="entry name" value="Ig-like_fold"/>
</dbReference>
<dbReference type="AlphaFoldDB" id="A0A1E7WW21"/>
<evidence type="ECO:0000313" key="10">
    <source>
        <dbReference type="EMBL" id="OFA03965.1"/>
    </source>
</evidence>
<feature type="domain" description="Glycoside hydrolase family 9" evidence="8">
    <location>
        <begin position="117"/>
        <end position="564"/>
    </location>
</feature>
<dbReference type="InterPro" id="IPR004197">
    <property type="entry name" value="Cellulase_Ig-like"/>
</dbReference>
<dbReference type="GO" id="GO:0030245">
    <property type="term" value="P:cellulose catabolic process"/>
    <property type="evidence" value="ECO:0007669"/>
    <property type="project" value="UniProtKB-KW"/>
</dbReference>
<dbReference type="GO" id="GO:0008810">
    <property type="term" value="F:cellulase activity"/>
    <property type="evidence" value="ECO:0007669"/>
    <property type="project" value="UniProtKB-EC"/>
</dbReference>
<keyword evidence="7" id="KW-0136">Cellulose degradation</keyword>
<dbReference type="Pfam" id="PF00759">
    <property type="entry name" value="Glyco_hydro_9"/>
    <property type="match status" value="1"/>
</dbReference>
<dbReference type="EC" id="3.2.1.4" evidence="7"/>
<dbReference type="EMBL" id="LROM01000071">
    <property type="protein sequence ID" value="OFA03965.1"/>
    <property type="molecule type" value="Genomic_DNA"/>
</dbReference>
<dbReference type="Pfam" id="PF02927">
    <property type="entry name" value="CelD_N"/>
    <property type="match status" value="1"/>
</dbReference>
<feature type="active site" evidence="6">
    <location>
        <position position="552"/>
    </location>
</feature>
<dbReference type="SUPFAM" id="SSF48208">
    <property type="entry name" value="Six-hairpin glycosidases"/>
    <property type="match status" value="1"/>
</dbReference>
<evidence type="ECO:0000259" key="9">
    <source>
        <dbReference type="Pfam" id="PF02927"/>
    </source>
</evidence>
<comment type="caution">
    <text evidence="10">The sequence shown here is derived from an EMBL/GenBank/DDBJ whole genome shotgun (WGS) entry which is preliminary data.</text>
</comment>
<dbReference type="CDD" id="cd02850">
    <property type="entry name" value="E_set_Cellulase_N"/>
    <property type="match status" value="1"/>
</dbReference>
<dbReference type="PANTHER" id="PTHR22298">
    <property type="entry name" value="ENDO-1,4-BETA-GLUCANASE"/>
    <property type="match status" value="1"/>
</dbReference>
<name>A0A1E7WW21_9BURK</name>
<dbReference type="Proteomes" id="UP000175989">
    <property type="component" value="Unassembled WGS sequence"/>
</dbReference>
<dbReference type="InterPro" id="IPR008928">
    <property type="entry name" value="6-hairpin_glycosidase_sf"/>
</dbReference>
<dbReference type="InterPro" id="IPR033126">
    <property type="entry name" value="Glyco_hydro_9_Asp/Glu_AS"/>
</dbReference>
<feature type="chain" id="PRO_5009028607" description="Endoglucanase" evidence="7">
    <location>
        <begin position="23"/>
        <end position="577"/>
    </location>
</feature>
<protein>
    <recommendedName>
        <fullName evidence="7">Endoglucanase</fullName>
        <ecNumber evidence="7">3.2.1.4</ecNumber>
    </recommendedName>
</protein>
<accession>A0A1E7WW21</accession>
<organism evidence="10 11">
    <name type="scientific">Duganella phyllosphaerae</name>
    <dbReference type="NCBI Taxonomy" id="762836"/>
    <lineage>
        <taxon>Bacteria</taxon>
        <taxon>Pseudomonadati</taxon>
        <taxon>Pseudomonadota</taxon>
        <taxon>Betaproteobacteria</taxon>
        <taxon>Burkholderiales</taxon>
        <taxon>Oxalobacteraceae</taxon>
        <taxon>Telluria group</taxon>
        <taxon>Duganella</taxon>
    </lineage>
</organism>
<keyword evidence="11" id="KW-1185">Reference proteome</keyword>
<evidence type="ECO:0000256" key="5">
    <source>
        <dbReference type="ARBA" id="ARBA00023326"/>
    </source>
</evidence>
<feature type="signal peptide" evidence="7">
    <location>
        <begin position="1"/>
        <end position="22"/>
    </location>
</feature>
<keyword evidence="3 6" id="KW-0119">Carbohydrate metabolism</keyword>
<comment type="similarity">
    <text evidence="1 6 7">Belongs to the glycosyl hydrolase 9 (cellulase E) family.</text>
</comment>
<dbReference type="InterPro" id="IPR012341">
    <property type="entry name" value="6hp_glycosidase-like_sf"/>
</dbReference>
<gene>
    <name evidence="10" type="ORF">DUPY_17810</name>
</gene>
<dbReference type="SUPFAM" id="SSF81296">
    <property type="entry name" value="E set domains"/>
    <property type="match status" value="1"/>
</dbReference>
<feature type="active site" evidence="6">
    <location>
        <position position="543"/>
    </location>
</feature>
<proteinExistence type="inferred from homology"/>